<evidence type="ECO:0000313" key="3">
    <source>
        <dbReference type="Proteomes" id="UP000000466"/>
    </source>
</evidence>
<keyword evidence="3" id="KW-1185">Reference proteome</keyword>
<gene>
    <name evidence="2" type="ordered locus">M5M_13000</name>
</gene>
<dbReference type="GO" id="GO:0016747">
    <property type="term" value="F:acyltransferase activity, transferring groups other than amino-acyl groups"/>
    <property type="evidence" value="ECO:0007669"/>
    <property type="project" value="InterPro"/>
</dbReference>
<reference evidence="2 3" key="1">
    <citation type="journal article" date="2013" name="Genome Announc.">
        <title>Complete genome sequence of Simiduia agarivorans SA1(T), a marine bacterium able to degrade a variety of polysaccharides.</title>
        <authorList>
            <person name="Lin S.Y."/>
            <person name="Shieh W.Y."/>
            <person name="Chen J.S."/>
            <person name="Tang S.L."/>
        </authorList>
    </citation>
    <scope>NUCLEOTIDE SEQUENCE [LARGE SCALE GENOMIC DNA]</scope>
    <source>
        <strain evidence="3">DSM 21679 / JCM 13881 / BCRC 17597 / SA1</strain>
    </source>
</reference>
<protein>
    <submittedName>
        <fullName evidence="2">N-acetyltransferase GCN5</fullName>
    </submittedName>
</protein>
<dbReference type="STRING" id="1117647.M5M_13000"/>
<dbReference type="Gene3D" id="3.40.630.30">
    <property type="match status" value="1"/>
</dbReference>
<dbReference type="Proteomes" id="UP000000466">
    <property type="component" value="Chromosome"/>
</dbReference>
<dbReference type="OrthoDB" id="6182349at2"/>
<dbReference type="RefSeq" id="WP_015047912.1">
    <property type="nucleotide sequence ID" value="NC_018868.3"/>
</dbReference>
<accession>K4KNR6</accession>
<dbReference type="eggNOG" id="COG3818">
    <property type="taxonomic scope" value="Bacteria"/>
</dbReference>
<dbReference type="HOGENOM" id="CLU_106328_0_0_6"/>
<name>K4KNR6_SIMAS</name>
<dbReference type="PROSITE" id="PS51186">
    <property type="entry name" value="GNAT"/>
    <property type="match status" value="1"/>
</dbReference>
<dbReference type="AlphaFoldDB" id="K4KNR6"/>
<organism evidence="2 3">
    <name type="scientific">Simiduia agarivorans (strain DSM 21679 / JCM 13881 / BCRC 17597 / SA1)</name>
    <dbReference type="NCBI Taxonomy" id="1117647"/>
    <lineage>
        <taxon>Bacteria</taxon>
        <taxon>Pseudomonadati</taxon>
        <taxon>Pseudomonadota</taxon>
        <taxon>Gammaproteobacteria</taxon>
        <taxon>Cellvibrionales</taxon>
        <taxon>Cellvibrionaceae</taxon>
        <taxon>Simiduia</taxon>
    </lineage>
</organism>
<dbReference type="InterPro" id="IPR000182">
    <property type="entry name" value="GNAT_dom"/>
</dbReference>
<feature type="domain" description="N-acetyltransferase" evidence="1">
    <location>
        <begin position="5"/>
        <end position="165"/>
    </location>
</feature>
<dbReference type="Pfam" id="PF00583">
    <property type="entry name" value="Acetyltransf_1"/>
    <property type="match status" value="1"/>
</dbReference>
<dbReference type="EMBL" id="CP003746">
    <property type="protein sequence ID" value="AFU99748.1"/>
    <property type="molecule type" value="Genomic_DNA"/>
</dbReference>
<dbReference type="SUPFAM" id="SSF55729">
    <property type="entry name" value="Acyl-CoA N-acyltransferases (Nat)"/>
    <property type="match status" value="1"/>
</dbReference>
<dbReference type="PIRSF" id="PIRSF028520">
    <property type="entry name" value="UCP028520"/>
    <property type="match status" value="1"/>
</dbReference>
<sequence length="166" mass="18862">MTNAIDIVPATDTDLDYILTQNAENVHYLSPLDADAVRRIPEQGGSVNILWNKEHRVGFLISYGADGSYESVNYQWFQQRLKAFRYVDRIVIDQAYRGRGFGDSCYRSLIEQCRCEKLCWLTAEIDIEPSNPGSLAFHQKHGFVEAGRHSVQNGKKRVSLQLLPIG</sequence>
<evidence type="ECO:0000313" key="2">
    <source>
        <dbReference type="EMBL" id="AFU99748.1"/>
    </source>
</evidence>
<proteinExistence type="predicted"/>
<dbReference type="InterPro" id="IPR016890">
    <property type="entry name" value="UCP028520"/>
</dbReference>
<dbReference type="InterPro" id="IPR016181">
    <property type="entry name" value="Acyl_CoA_acyltransferase"/>
</dbReference>
<dbReference type="KEGG" id="saga:M5M_13000"/>
<evidence type="ECO:0000259" key="1">
    <source>
        <dbReference type="PROSITE" id="PS51186"/>
    </source>
</evidence>